<sequence>MSPLKPLYALAIALLVVAFVGFGISAFYQEPQYPAYPAGLEGPQKEFTPEEKQKMQEYWEEERAYREAYSDYNLVVACICVSIAVLLLVGSVVRMGSLPVIGDGTTLGAVFVLFYGLIRAFMTNDEQIRFGAVAVGLAILLALVYWKFSCSGGSFPEVGGVP</sequence>
<keyword evidence="1" id="KW-0812">Transmembrane</keyword>
<feature type="transmembrane region" description="Helical" evidence="1">
    <location>
        <begin position="100"/>
        <end position="122"/>
    </location>
</feature>
<dbReference type="EMBL" id="CADCUV010000022">
    <property type="protein sequence ID" value="CAA9388289.1"/>
    <property type="molecule type" value="Genomic_DNA"/>
</dbReference>
<feature type="transmembrane region" description="Helical" evidence="1">
    <location>
        <begin position="72"/>
        <end position="93"/>
    </location>
</feature>
<dbReference type="AlphaFoldDB" id="A0A6J4NHI4"/>
<accession>A0A6J4NHI4</accession>
<protein>
    <submittedName>
        <fullName evidence="2">Uncharacterized protein</fullName>
    </submittedName>
</protein>
<evidence type="ECO:0000256" key="1">
    <source>
        <dbReference type="SAM" id="Phobius"/>
    </source>
</evidence>
<keyword evidence="1" id="KW-1133">Transmembrane helix</keyword>
<proteinExistence type="predicted"/>
<feature type="transmembrane region" description="Helical" evidence="1">
    <location>
        <begin position="7"/>
        <end position="28"/>
    </location>
</feature>
<feature type="transmembrane region" description="Helical" evidence="1">
    <location>
        <begin position="128"/>
        <end position="146"/>
    </location>
</feature>
<gene>
    <name evidence="2" type="ORF">AVDCRST_MAG22-421</name>
</gene>
<name>A0A6J4NHI4_9ACTN</name>
<reference evidence="2" key="1">
    <citation type="submission" date="2020-02" db="EMBL/GenBank/DDBJ databases">
        <authorList>
            <person name="Meier V. D."/>
        </authorList>
    </citation>
    <scope>NUCLEOTIDE SEQUENCE</scope>
    <source>
        <strain evidence="2">AVDCRST_MAG22</strain>
    </source>
</reference>
<evidence type="ECO:0000313" key="2">
    <source>
        <dbReference type="EMBL" id="CAA9388289.1"/>
    </source>
</evidence>
<organism evidence="2">
    <name type="scientific">uncultured Rubrobacteraceae bacterium</name>
    <dbReference type="NCBI Taxonomy" id="349277"/>
    <lineage>
        <taxon>Bacteria</taxon>
        <taxon>Bacillati</taxon>
        <taxon>Actinomycetota</taxon>
        <taxon>Rubrobacteria</taxon>
        <taxon>Rubrobacterales</taxon>
        <taxon>Rubrobacteraceae</taxon>
        <taxon>environmental samples</taxon>
    </lineage>
</organism>
<keyword evidence="1" id="KW-0472">Membrane</keyword>